<protein>
    <submittedName>
        <fullName evidence="3">Tripartite tricarboxylate transporter substrate binding protein</fullName>
    </submittedName>
</protein>
<reference evidence="3 4" key="1">
    <citation type="journal article" date="2017" name="Int. J. Syst. Evol. Microbiol.">
        <title>Achromobacter aloeverae sp. nov., isolated from the root of Aloe vera (L.) Burm.f.</title>
        <authorList>
            <person name="Kuncharoen N."/>
            <person name="Muramatsu Y."/>
            <person name="Shibata C."/>
            <person name="Kamakura Y."/>
            <person name="Nakagawa Y."/>
            <person name="Tanasupawat S."/>
        </authorList>
    </citation>
    <scope>NUCLEOTIDE SEQUENCE [LARGE SCALE GENOMIC DNA]</scope>
    <source>
        <strain evidence="3 4">AVA-1</strain>
    </source>
</reference>
<dbReference type="InterPro" id="IPR005064">
    <property type="entry name" value="BUG"/>
</dbReference>
<comment type="caution">
    <text evidence="3">The sequence shown here is derived from an EMBL/GenBank/DDBJ whole genome shotgun (WGS) entry which is preliminary data.</text>
</comment>
<feature type="chain" id="PRO_5020752895" evidence="2">
    <location>
        <begin position="32"/>
        <end position="333"/>
    </location>
</feature>
<dbReference type="OrthoDB" id="8650393at2"/>
<proteinExistence type="inferred from homology"/>
<dbReference type="AlphaFoldDB" id="A0A4Q1HN04"/>
<dbReference type="InterPro" id="IPR042100">
    <property type="entry name" value="Bug_dom1"/>
</dbReference>
<sequence>MPSTAPARALALFAGALAVIATTCLPQAAQANGDYPSQPITIVVPQPPGGAADQFARPFGQALGKELGQSVIILNRPGANGNIAAANVARITPADGYTVFYGSVSTLAVNPHLYKDAGFDPLKDFQPLTLTNQTPNVLLVGAQTPYHSVADVIAAAKAKPGALAFGSAGNGNTMHLVGLQFQAKAGVQLMHIPYKGGPAALNDVLAGQIPMMFHNLSAVIPFHQSGKVRVLAVADTKRSPLLPDVPTMAEVGLPGVESVAWSGMLVRAGTPAPMVDKLSAAMRKVLDDPAFRKPMEAQGFEVLSSTPDAFSARLKKDYQSMGDVIRAGNVHID</sequence>
<accession>A0A4Q1HN04</accession>
<dbReference type="Gene3D" id="3.40.190.150">
    <property type="entry name" value="Bordetella uptake gene, domain 1"/>
    <property type="match status" value="1"/>
</dbReference>
<dbReference type="Proteomes" id="UP000290849">
    <property type="component" value="Unassembled WGS sequence"/>
</dbReference>
<dbReference type="EMBL" id="PYAL01000002">
    <property type="protein sequence ID" value="RXN91590.1"/>
    <property type="molecule type" value="Genomic_DNA"/>
</dbReference>
<dbReference type="PIRSF" id="PIRSF017082">
    <property type="entry name" value="YflP"/>
    <property type="match status" value="1"/>
</dbReference>
<comment type="similarity">
    <text evidence="1">Belongs to the UPF0065 (bug) family.</text>
</comment>
<keyword evidence="4" id="KW-1185">Reference proteome</keyword>
<organism evidence="3 4">
    <name type="scientific">Achromobacter aloeverae</name>
    <dbReference type="NCBI Taxonomy" id="1750518"/>
    <lineage>
        <taxon>Bacteria</taxon>
        <taxon>Pseudomonadati</taxon>
        <taxon>Pseudomonadota</taxon>
        <taxon>Betaproteobacteria</taxon>
        <taxon>Burkholderiales</taxon>
        <taxon>Alcaligenaceae</taxon>
        <taxon>Achromobacter</taxon>
    </lineage>
</organism>
<dbReference type="RefSeq" id="WP_129150255.1">
    <property type="nucleotide sequence ID" value="NZ_JBHSDO010000013.1"/>
</dbReference>
<keyword evidence="2" id="KW-0732">Signal</keyword>
<dbReference type="PANTHER" id="PTHR42928">
    <property type="entry name" value="TRICARBOXYLATE-BINDING PROTEIN"/>
    <property type="match status" value="1"/>
</dbReference>
<gene>
    <name evidence="3" type="ORF">C7R54_10730</name>
</gene>
<evidence type="ECO:0000256" key="1">
    <source>
        <dbReference type="ARBA" id="ARBA00006987"/>
    </source>
</evidence>
<dbReference type="CDD" id="cd07012">
    <property type="entry name" value="PBP2_Bug_TTT"/>
    <property type="match status" value="1"/>
</dbReference>
<evidence type="ECO:0000313" key="3">
    <source>
        <dbReference type="EMBL" id="RXN91590.1"/>
    </source>
</evidence>
<dbReference type="PANTHER" id="PTHR42928:SF5">
    <property type="entry name" value="BLR1237 PROTEIN"/>
    <property type="match status" value="1"/>
</dbReference>
<dbReference type="SUPFAM" id="SSF53850">
    <property type="entry name" value="Periplasmic binding protein-like II"/>
    <property type="match status" value="1"/>
</dbReference>
<evidence type="ECO:0000313" key="4">
    <source>
        <dbReference type="Proteomes" id="UP000290849"/>
    </source>
</evidence>
<dbReference type="Gene3D" id="3.40.190.10">
    <property type="entry name" value="Periplasmic binding protein-like II"/>
    <property type="match status" value="1"/>
</dbReference>
<evidence type="ECO:0000256" key="2">
    <source>
        <dbReference type="SAM" id="SignalP"/>
    </source>
</evidence>
<dbReference type="Pfam" id="PF03401">
    <property type="entry name" value="TctC"/>
    <property type="match status" value="1"/>
</dbReference>
<feature type="signal peptide" evidence="2">
    <location>
        <begin position="1"/>
        <end position="31"/>
    </location>
</feature>
<name>A0A4Q1HN04_9BURK</name>